<accession>K5Z9R2</accession>
<dbReference type="InterPro" id="IPR000184">
    <property type="entry name" value="Bac_surfAg_D15"/>
</dbReference>
<comment type="caution">
    <text evidence="5">The sequence shown here is derived from an EMBL/GenBank/DDBJ whole genome shotgun (WGS) entry which is preliminary data.</text>
</comment>
<dbReference type="PATRIC" id="fig|999419.3.peg.3077"/>
<feature type="signal peptide" evidence="3">
    <location>
        <begin position="1"/>
        <end position="22"/>
    </location>
</feature>
<protein>
    <recommendedName>
        <fullName evidence="4">Bacterial surface antigen (D15) domain-containing protein</fullName>
    </recommendedName>
</protein>
<evidence type="ECO:0000256" key="2">
    <source>
        <dbReference type="ARBA" id="ARBA00023136"/>
    </source>
</evidence>
<proteinExistence type="predicted"/>
<comment type="subcellular location">
    <subcellularLocation>
        <location evidence="1">Membrane</location>
    </subcellularLocation>
</comment>
<evidence type="ECO:0000313" key="6">
    <source>
        <dbReference type="Proteomes" id="UP000001218"/>
    </source>
</evidence>
<dbReference type="Proteomes" id="UP000001218">
    <property type="component" value="Unassembled WGS sequence"/>
</dbReference>
<feature type="chain" id="PRO_5003891484" description="Bacterial surface antigen (D15) domain-containing protein" evidence="3">
    <location>
        <begin position="23"/>
        <end position="424"/>
    </location>
</feature>
<keyword evidence="2" id="KW-0472">Membrane</keyword>
<dbReference type="AlphaFoldDB" id="K5Z9R2"/>
<evidence type="ECO:0000256" key="3">
    <source>
        <dbReference type="SAM" id="SignalP"/>
    </source>
</evidence>
<dbReference type="eggNOG" id="COG4775">
    <property type="taxonomic scope" value="Bacteria"/>
</dbReference>
<evidence type="ECO:0000259" key="4">
    <source>
        <dbReference type="Pfam" id="PF01103"/>
    </source>
</evidence>
<sequence length="424" mass="48604">MLKYIIVFAGASLLTISLPAKAQEQRDIVALSSEEIMTPSDTVSRKETVIVDGVELNEKQLKRYYRQLRKDSIRAHKNVWWSVLGGPSYTPEASFGVGGAVLASFRMNKQDTISQRSFLPAGLNLSINGTIVVAGAGTFFFNENRFRIYMNYGYRNEPSHYYGKGFEKAETIERGDSTTRFHRSYFQLYPRFVWEVRPHFYLGGLFDLNYTKVSDVNPVMEKDPYFQQFKRKYFNVGIGGLIQYDTRDDVATPTRGMLLGANFKLFGKYLGGAYNYEIIELEYRQFKNIFRPRSTLAWIAKSQIGLGDVPFTELPTFGSPFDLRGYYMGKYRDKSMAYGIVEYRHMFGSPAKYKSGNFWAKCGFVAWVGTGTIGETPFDWNKWKLNFGAGLRFQMQPGKNFRLDIGKEPGQPGMQVYMNMTEAF</sequence>
<gene>
    <name evidence="5" type="ORF">HMPREF1077_03007</name>
</gene>
<keyword evidence="3" id="KW-0732">Signal</keyword>
<organism evidence="5 6">
    <name type="scientific">Parabacteroides johnsonii CL02T12C29</name>
    <dbReference type="NCBI Taxonomy" id="999419"/>
    <lineage>
        <taxon>Bacteria</taxon>
        <taxon>Pseudomonadati</taxon>
        <taxon>Bacteroidota</taxon>
        <taxon>Bacteroidia</taxon>
        <taxon>Bacteroidales</taxon>
        <taxon>Tannerellaceae</taxon>
        <taxon>Parabacteroides</taxon>
    </lineage>
</organism>
<reference evidence="5 6" key="1">
    <citation type="submission" date="2012-02" db="EMBL/GenBank/DDBJ databases">
        <title>The Genome Sequence of Parabacteroides johnsonii CL02T12C29.</title>
        <authorList>
            <consortium name="The Broad Institute Genome Sequencing Platform"/>
            <person name="Earl A."/>
            <person name="Ward D."/>
            <person name="Feldgarden M."/>
            <person name="Gevers D."/>
            <person name="Zitomersky N.L."/>
            <person name="Coyne M.J."/>
            <person name="Comstock L.E."/>
            <person name="Young S.K."/>
            <person name="Zeng Q."/>
            <person name="Gargeya S."/>
            <person name="Fitzgerald M."/>
            <person name="Haas B."/>
            <person name="Abouelleil A."/>
            <person name="Alvarado L."/>
            <person name="Arachchi H.M."/>
            <person name="Berlin A."/>
            <person name="Chapman S.B."/>
            <person name="Gearin G."/>
            <person name="Goldberg J."/>
            <person name="Griggs A."/>
            <person name="Gujja S."/>
            <person name="Hansen M."/>
            <person name="Heiman D."/>
            <person name="Howarth C."/>
            <person name="Larimer J."/>
            <person name="Lui A."/>
            <person name="MacDonald P.J.P."/>
            <person name="McCowen C."/>
            <person name="Montmayeur A."/>
            <person name="Murphy C."/>
            <person name="Neiman D."/>
            <person name="Pearson M."/>
            <person name="Priest M."/>
            <person name="Roberts A."/>
            <person name="Saif S."/>
            <person name="Shea T."/>
            <person name="Sisk P."/>
            <person name="Stolte C."/>
            <person name="Sykes S."/>
            <person name="Wortman J."/>
            <person name="Nusbaum C."/>
            <person name="Birren B."/>
        </authorList>
    </citation>
    <scope>NUCLEOTIDE SEQUENCE [LARGE SCALE GENOMIC DNA]</scope>
    <source>
        <strain evidence="5 6">CL02T12C29</strain>
    </source>
</reference>
<dbReference type="OrthoDB" id="9771071at2"/>
<dbReference type="RefSeq" id="WP_008157850.1">
    <property type="nucleotide sequence ID" value="NZ_JH976467.1"/>
</dbReference>
<name>K5Z9R2_9BACT</name>
<dbReference type="Gene3D" id="2.40.160.50">
    <property type="entry name" value="membrane protein fhac: a member of the omp85/tpsb transporter family"/>
    <property type="match status" value="1"/>
</dbReference>
<dbReference type="Pfam" id="PF01103">
    <property type="entry name" value="Omp85"/>
    <property type="match status" value="1"/>
</dbReference>
<evidence type="ECO:0000256" key="1">
    <source>
        <dbReference type="ARBA" id="ARBA00004370"/>
    </source>
</evidence>
<feature type="domain" description="Bacterial surface antigen (D15)" evidence="4">
    <location>
        <begin position="208"/>
        <end position="407"/>
    </location>
</feature>
<dbReference type="GO" id="GO:0019867">
    <property type="term" value="C:outer membrane"/>
    <property type="evidence" value="ECO:0007669"/>
    <property type="project" value="InterPro"/>
</dbReference>
<dbReference type="EMBL" id="AGZP01000027">
    <property type="protein sequence ID" value="EKN07895.1"/>
    <property type="molecule type" value="Genomic_DNA"/>
</dbReference>
<dbReference type="HOGENOM" id="CLU_046092_0_0_10"/>
<evidence type="ECO:0000313" key="5">
    <source>
        <dbReference type="EMBL" id="EKN07895.1"/>
    </source>
</evidence>